<dbReference type="OrthoDB" id="20273at2759"/>
<dbReference type="PANTHER" id="PTHR47043:SF1">
    <property type="entry name" value="UDP-N-ACETYLGLUCOSAMINE TRANSFERASE SUBUNIT ALG13"/>
    <property type="match status" value="1"/>
</dbReference>
<dbReference type="Gene3D" id="3.40.50.2000">
    <property type="entry name" value="Glycogen Phosphorylase B"/>
    <property type="match status" value="1"/>
</dbReference>
<dbReference type="Pfam" id="PF04101">
    <property type="entry name" value="Glyco_tran_28_C"/>
    <property type="match status" value="1"/>
</dbReference>
<dbReference type="InterPro" id="IPR007235">
    <property type="entry name" value="Glyco_trans_28_C"/>
</dbReference>
<comment type="caution">
    <text evidence="2">The sequence shown here is derived from an EMBL/GenBank/DDBJ whole genome shotgun (WGS) entry which is preliminary data.</text>
</comment>
<protein>
    <recommendedName>
        <fullName evidence="1">Glycosyl transferase family 28 C-terminal domain-containing protein</fullName>
    </recommendedName>
</protein>
<reference evidence="2" key="1">
    <citation type="submission" date="2022-07" db="EMBL/GenBank/DDBJ databases">
        <authorList>
            <person name="Macas J."/>
            <person name="Novak P."/>
            <person name="Neumann P."/>
        </authorList>
    </citation>
    <scope>NUCLEOTIDE SEQUENCE</scope>
</reference>
<evidence type="ECO:0000259" key="1">
    <source>
        <dbReference type="Pfam" id="PF04101"/>
    </source>
</evidence>
<dbReference type="Proteomes" id="UP001152484">
    <property type="component" value="Unassembled WGS sequence"/>
</dbReference>
<evidence type="ECO:0000313" key="2">
    <source>
        <dbReference type="EMBL" id="CAH9077915.1"/>
    </source>
</evidence>
<dbReference type="GO" id="GO:0006488">
    <property type="term" value="P:dolichol-linked oligosaccharide biosynthetic process"/>
    <property type="evidence" value="ECO:0007669"/>
    <property type="project" value="TreeGrafter"/>
</dbReference>
<dbReference type="AlphaFoldDB" id="A0A9P0YV08"/>
<dbReference type="PANTHER" id="PTHR47043">
    <property type="entry name" value="UDP-N-ACETYLGLUCOSAMINE TRANSFERASE SUBUNIT ALG13"/>
    <property type="match status" value="1"/>
</dbReference>
<sequence>MGEADTDGASKKVVFVTVGTTCFDALVNAVDTPQVKNELFKKGYTDIIVQMGRGNYVPVKSAIENGSPAMDCFTYSSSIAEYLKSASLVISHAVCRFRQHI</sequence>
<proteinExistence type="predicted"/>
<dbReference type="EMBL" id="CAMAPE010000010">
    <property type="protein sequence ID" value="CAH9077915.1"/>
    <property type="molecule type" value="Genomic_DNA"/>
</dbReference>
<gene>
    <name evidence="2" type="ORF">CEURO_LOCUS6498</name>
</gene>
<feature type="domain" description="Glycosyl transferase family 28 C-terminal" evidence="1">
    <location>
        <begin position="13"/>
        <end position="93"/>
    </location>
</feature>
<dbReference type="GO" id="GO:0043541">
    <property type="term" value="C:UDP-N-acetylglucosamine transferase complex"/>
    <property type="evidence" value="ECO:0007669"/>
    <property type="project" value="TreeGrafter"/>
</dbReference>
<name>A0A9P0YV08_CUSEU</name>
<dbReference type="GO" id="GO:0016758">
    <property type="term" value="F:hexosyltransferase activity"/>
    <property type="evidence" value="ECO:0007669"/>
    <property type="project" value="InterPro"/>
</dbReference>
<accession>A0A9P0YV08</accession>
<dbReference type="InterPro" id="IPR052474">
    <property type="entry name" value="UDP-GlcNAc_transferase"/>
</dbReference>
<keyword evidence="3" id="KW-1185">Reference proteome</keyword>
<organism evidence="2 3">
    <name type="scientific">Cuscuta europaea</name>
    <name type="common">European dodder</name>
    <dbReference type="NCBI Taxonomy" id="41803"/>
    <lineage>
        <taxon>Eukaryota</taxon>
        <taxon>Viridiplantae</taxon>
        <taxon>Streptophyta</taxon>
        <taxon>Embryophyta</taxon>
        <taxon>Tracheophyta</taxon>
        <taxon>Spermatophyta</taxon>
        <taxon>Magnoliopsida</taxon>
        <taxon>eudicotyledons</taxon>
        <taxon>Gunneridae</taxon>
        <taxon>Pentapetalae</taxon>
        <taxon>asterids</taxon>
        <taxon>lamiids</taxon>
        <taxon>Solanales</taxon>
        <taxon>Convolvulaceae</taxon>
        <taxon>Cuscuteae</taxon>
        <taxon>Cuscuta</taxon>
        <taxon>Cuscuta subgen. Cuscuta</taxon>
    </lineage>
</organism>
<evidence type="ECO:0000313" key="3">
    <source>
        <dbReference type="Proteomes" id="UP001152484"/>
    </source>
</evidence>